<dbReference type="PRINTS" id="PR02028">
    <property type="entry name" value="CMYCBINDINGP"/>
</dbReference>
<dbReference type="GO" id="GO:0003713">
    <property type="term" value="F:transcription coactivator activity"/>
    <property type="evidence" value="ECO:0007669"/>
    <property type="project" value="InterPro"/>
</dbReference>
<accession>A0A8K0CPU9</accession>
<dbReference type="AlphaFoldDB" id="A0A8K0CPU9"/>
<comment type="similarity">
    <text evidence="2">Belongs to the AMY1 family.</text>
</comment>
<evidence type="ECO:0000256" key="1">
    <source>
        <dbReference type="ARBA" id="ARBA00004123"/>
    </source>
</evidence>
<gene>
    <name evidence="4" type="ORF">ILUMI_18584</name>
</gene>
<protein>
    <submittedName>
        <fullName evidence="4">Uncharacterized protein</fullName>
    </submittedName>
</protein>
<comment type="caution">
    <text evidence="4">The sequence shown here is derived from an EMBL/GenBank/DDBJ whole genome shotgun (WGS) entry which is preliminary data.</text>
</comment>
<evidence type="ECO:0000313" key="5">
    <source>
        <dbReference type="Proteomes" id="UP000801492"/>
    </source>
</evidence>
<organism evidence="4 5">
    <name type="scientific">Ignelater luminosus</name>
    <name type="common">Cucubano</name>
    <name type="synonym">Pyrophorus luminosus</name>
    <dbReference type="NCBI Taxonomy" id="2038154"/>
    <lineage>
        <taxon>Eukaryota</taxon>
        <taxon>Metazoa</taxon>
        <taxon>Ecdysozoa</taxon>
        <taxon>Arthropoda</taxon>
        <taxon>Hexapoda</taxon>
        <taxon>Insecta</taxon>
        <taxon>Pterygota</taxon>
        <taxon>Neoptera</taxon>
        <taxon>Endopterygota</taxon>
        <taxon>Coleoptera</taxon>
        <taxon>Polyphaga</taxon>
        <taxon>Elateriformia</taxon>
        <taxon>Elateroidea</taxon>
        <taxon>Elateridae</taxon>
        <taxon>Agrypninae</taxon>
        <taxon>Pyrophorini</taxon>
        <taxon>Ignelater</taxon>
    </lineage>
</organism>
<keyword evidence="5" id="KW-1185">Reference proteome</keyword>
<evidence type="ECO:0000313" key="4">
    <source>
        <dbReference type="EMBL" id="KAF2887590.1"/>
    </source>
</evidence>
<proteinExistence type="inferred from homology"/>
<reference evidence="4" key="1">
    <citation type="submission" date="2019-08" db="EMBL/GenBank/DDBJ databases">
        <title>The genome of the North American firefly Photinus pyralis.</title>
        <authorList>
            <consortium name="Photinus pyralis genome working group"/>
            <person name="Fallon T.R."/>
            <person name="Sander Lower S.E."/>
            <person name="Weng J.-K."/>
        </authorList>
    </citation>
    <scope>NUCLEOTIDE SEQUENCE</scope>
    <source>
        <strain evidence="4">TRF0915ILg1</strain>
        <tissue evidence="4">Whole body</tissue>
    </source>
</reference>
<name>A0A8K0CPU9_IGNLU</name>
<dbReference type="GO" id="GO:0005634">
    <property type="term" value="C:nucleus"/>
    <property type="evidence" value="ECO:0007669"/>
    <property type="project" value="UniProtKB-SubCell"/>
</dbReference>
<evidence type="ECO:0000256" key="3">
    <source>
        <dbReference type="ARBA" id="ARBA00023242"/>
    </source>
</evidence>
<dbReference type="PANTHER" id="PTHR13168">
    <property type="entry name" value="ASSOCIATE OF C-MYC AMY-1"/>
    <property type="match status" value="1"/>
</dbReference>
<sequence>MSELLDFKLPEGRREKFQKYLEENNVLENLAKILKSLYEESEKPDDPLRYVCDKLLTEVLCNKILESLIKLRDEIVKLSKKCKRLRHLKELMKCNEPVPHTFKRAFGVEECKEVLNSESHIEFLQENLTAMESDEQMLKFVYVLLT</sequence>
<dbReference type="InterPro" id="IPR026060">
    <property type="entry name" value="AMY1"/>
</dbReference>
<dbReference type="Proteomes" id="UP000801492">
    <property type="component" value="Unassembled WGS sequence"/>
</dbReference>
<evidence type="ECO:0000256" key="2">
    <source>
        <dbReference type="ARBA" id="ARBA00009389"/>
    </source>
</evidence>
<dbReference type="PANTHER" id="PTHR13168:SF0">
    <property type="entry name" value="C-MYC-BINDING PROTEIN"/>
    <property type="match status" value="1"/>
</dbReference>
<dbReference type="EMBL" id="VTPC01082714">
    <property type="protein sequence ID" value="KAF2887590.1"/>
    <property type="molecule type" value="Genomic_DNA"/>
</dbReference>
<dbReference type="OrthoDB" id="524165at2759"/>
<comment type="subcellular location">
    <subcellularLocation>
        <location evidence="1">Nucleus</location>
    </subcellularLocation>
</comment>
<keyword evidence="3" id="KW-0539">Nucleus</keyword>